<proteinExistence type="predicted"/>
<evidence type="ECO:0000313" key="1">
    <source>
        <dbReference type="EMBL" id="EQD56806.1"/>
    </source>
</evidence>
<protein>
    <submittedName>
        <fullName evidence="1">Uncharacterized protein</fullName>
    </submittedName>
</protein>
<sequence length="46" mass="5186">MVNLAKSYDLMDLPGAALEILHNLADSHAMDMDYWKTILIYDSQTG</sequence>
<reference evidence="1" key="2">
    <citation type="journal article" date="2014" name="ISME J.">
        <title>Microbial stratification in low pH oxic and suboxic macroscopic growths along an acid mine drainage.</title>
        <authorList>
            <person name="Mendez-Garcia C."/>
            <person name="Mesa V."/>
            <person name="Sprenger R.R."/>
            <person name="Richter M."/>
            <person name="Diez M.S."/>
            <person name="Solano J."/>
            <person name="Bargiela R."/>
            <person name="Golyshina O.V."/>
            <person name="Manteca A."/>
            <person name="Ramos J.L."/>
            <person name="Gallego J.R."/>
            <person name="Llorente I."/>
            <person name="Martins Dos Santos V.A."/>
            <person name="Jensen O.N."/>
            <person name="Pelaez A.I."/>
            <person name="Sanchez J."/>
            <person name="Ferrer M."/>
        </authorList>
    </citation>
    <scope>NUCLEOTIDE SEQUENCE</scope>
</reference>
<reference evidence="1" key="1">
    <citation type="submission" date="2013-08" db="EMBL/GenBank/DDBJ databases">
        <authorList>
            <person name="Mendez C."/>
            <person name="Richter M."/>
            <person name="Ferrer M."/>
            <person name="Sanchez J."/>
        </authorList>
    </citation>
    <scope>NUCLEOTIDE SEQUENCE</scope>
</reference>
<dbReference type="EMBL" id="AUZX01008135">
    <property type="protein sequence ID" value="EQD56806.1"/>
    <property type="molecule type" value="Genomic_DNA"/>
</dbReference>
<gene>
    <name evidence="1" type="ORF">B1A_11381</name>
</gene>
<organism evidence="1">
    <name type="scientific">mine drainage metagenome</name>
    <dbReference type="NCBI Taxonomy" id="410659"/>
    <lineage>
        <taxon>unclassified sequences</taxon>
        <taxon>metagenomes</taxon>
        <taxon>ecological metagenomes</taxon>
    </lineage>
</organism>
<name>T1A805_9ZZZZ</name>
<dbReference type="AlphaFoldDB" id="T1A805"/>
<feature type="non-terminal residue" evidence="1">
    <location>
        <position position="46"/>
    </location>
</feature>
<comment type="caution">
    <text evidence="1">The sequence shown here is derived from an EMBL/GenBank/DDBJ whole genome shotgun (WGS) entry which is preliminary data.</text>
</comment>
<accession>T1A805</accession>